<evidence type="ECO:0000256" key="5">
    <source>
        <dbReference type="ARBA" id="ARBA00022927"/>
    </source>
</evidence>
<feature type="domain" description="Flagellar assembly protein FliH/Type III secretion system HrpE" evidence="9">
    <location>
        <begin position="97"/>
        <end position="210"/>
    </location>
</feature>
<gene>
    <name evidence="10" type="ORF">LR394_02920</name>
</gene>
<evidence type="ECO:0000259" key="9">
    <source>
        <dbReference type="Pfam" id="PF02108"/>
    </source>
</evidence>
<proteinExistence type="inferred from homology"/>
<dbReference type="EMBL" id="JAJOMB010000001">
    <property type="protein sequence ID" value="MCD5309832.1"/>
    <property type="molecule type" value="Genomic_DNA"/>
</dbReference>
<comment type="caution">
    <text evidence="10">The sequence shown here is derived from an EMBL/GenBank/DDBJ whole genome shotgun (WGS) entry which is preliminary data.</text>
</comment>
<dbReference type="GO" id="GO:0005829">
    <property type="term" value="C:cytosol"/>
    <property type="evidence" value="ECO:0007669"/>
    <property type="project" value="TreeGrafter"/>
</dbReference>
<evidence type="ECO:0000313" key="11">
    <source>
        <dbReference type="Proteomes" id="UP001138997"/>
    </source>
</evidence>
<evidence type="ECO:0000256" key="3">
    <source>
        <dbReference type="ARBA" id="ARBA00022448"/>
    </source>
</evidence>
<dbReference type="AlphaFoldDB" id="A0A9X1N7L1"/>
<dbReference type="RefSeq" id="WP_231438749.1">
    <property type="nucleotide sequence ID" value="NZ_JAJOMB010000001.1"/>
</dbReference>
<keyword evidence="4" id="KW-1005">Bacterial flagellum biogenesis</keyword>
<keyword evidence="3" id="KW-0813">Transport</keyword>
<protein>
    <recommendedName>
        <fullName evidence="9">Flagellar assembly protein FliH/Type III secretion system HrpE domain-containing protein</fullName>
    </recommendedName>
</protein>
<dbReference type="GO" id="GO:0044781">
    <property type="term" value="P:bacterial-type flagellum organization"/>
    <property type="evidence" value="ECO:0007669"/>
    <property type="project" value="UniProtKB-KW"/>
</dbReference>
<evidence type="ECO:0000256" key="7">
    <source>
        <dbReference type="SAM" id="Coils"/>
    </source>
</evidence>
<dbReference type="Pfam" id="PF02108">
    <property type="entry name" value="FliH"/>
    <property type="match status" value="1"/>
</dbReference>
<dbReference type="InterPro" id="IPR051472">
    <property type="entry name" value="T3SS_Stator/FliH"/>
</dbReference>
<keyword evidence="6" id="KW-1006">Bacterial flagellum protein export</keyword>
<dbReference type="PANTHER" id="PTHR34982:SF1">
    <property type="entry name" value="FLAGELLAR ASSEMBLY PROTEIN FLIH"/>
    <property type="match status" value="1"/>
</dbReference>
<evidence type="ECO:0000256" key="2">
    <source>
        <dbReference type="ARBA" id="ARBA00006602"/>
    </source>
</evidence>
<sequence length="228" mass="24771">MPEANEILSGTDTQALASRVRPAQLDRPLHRGTPEAQYTDPRLDEMVRHATEQAREGALAQGYLAGWAQGRQAAAQENAATKTSMQEELKRLREELTTEAQELLANLRDAVRQVREDQLPEWNEISDVLVEGVLRLTQAALGRELQSTDDQVTLAVQAALKQVAASEETVVHLNPADAEVLEEDAVEGVTIVADPSVAAGGVTVVTPTQRLRQDLPSALEAAEEVLRS</sequence>
<dbReference type="Proteomes" id="UP001138997">
    <property type="component" value="Unassembled WGS sequence"/>
</dbReference>
<evidence type="ECO:0000256" key="6">
    <source>
        <dbReference type="ARBA" id="ARBA00023225"/>
    </source>
</evidence>
<evidence type="ECO:0000256" key="1">
    <source>
        <dbReference type="ARBA" id="ARBA00003041"/>
    </source>
</evidence>
<comment type="function">
    <text evidence="1">Needed for flagellar regrowth and assembly.</text>
</comment>
<comment type="similarity">
    <text evidence="2">Belongs to the FliH family.</text>
</comment>
<keyword evidence="11" id="KW-1185">Reference proteome</keyword>
<keyword evidence="7" id="KW-0175">Coiled coil</keyword>
<feature type="region of interest" description="Disordered" evidence="8">
    <location>
        <begin position="1"/>
        <end position="40"/>
    </location>
</feature>
<feature type="coiled-coil region" evidence="7">
    <location>
        <begin position="75"/>
        <end position="117"/>
    </location>
</feature>
<reference evidence="10" key="1">
    <citation type="submission" date="2021-11" db="EMBL/GenBank/DDBJ databases">
        <title>Streptomyces corallinus and Kineosporia corallina sp. nov., two new coral-derived marine actinobacteria.</title>
        <authorList>
            <person name="Buangrab K."/>
            <person name="Sutthacheep M."/>
            <person name="Yeemin T."/>
            <person name="Harunari E."/>
            <person name="Igarashi Y."/>
            <person name="Sripreechasak P."/>
            <person name="Kanchanasin P."/>
            <person name="Tanasupawat S."/>
            <person name="Phongsopitanun W."/>
        </authorList>
    </citation>
    <scope>NUCLEOTIDE SEQUENCE</scope>
    <source>
        <strain evidence="10">JCM 31032</strain>
    </source>
</reference>
<dbReference type="GO" id="GO:0015031">
    <property type="term" value="P:protein transport"/>
    <property type="evidence" value="ECO:0007669"/>
    <property type="project" value="UniProtKB-KW"/>
</dbReference>
<evidence type="ECO:0000256" key="4">
    <source>
        <dbReference type="ARBA" id="ARBA00022795"/>
    </source>
</evidence>
<dbReference type="PANTHER" id="PTHR34982">
    <property type="entry name" value="YOP PROTEINS TRANSLOCATION PROTEIN L"/>
    <property type="match status" value="1"/>
</dbReference>
<evidence type="ECO:0000313" key="10">
    <source>
        <dbReference type="EMBL" id="MCD5309832.1"/>
    </source>
</evidence>
<organism evidence="10 11">
    <name type="scientific">Kineosporia babensis</name>
    <dbReference type="NCBI Taxonomy" id="499548"/>
    <lineage>
        <taxon>Bacteria</taxon>
        <taxon>Bacillati</taxon>
        <taxon>Actinomycetota</taxon>
        <taxon>Actinomycetes</taxon>
        <taxon>Kineosporiales</taxon>
        <taxon>Kineosporiaceae</taxon>
        <taxon>Kineosporia</taxon>
    </lineage>
</organism>
<keyword evidence="5" id="KW-0653">Protein transport</keyword>
<name>A0A9X1N7L1_9ACTN</name>
<dbReference type="InterPro" id="IPR018035">
    <property type="entry name" value="Flagellar_FliH/T3SS_HrpE"/>
</dbReference>
<accession>A0A9X1N7L1</accession>
<evidence type="ECO:0000256" key="8">
    <source>
        <dbReference type="SAM" id="MobiDB-lite"/>
    </source>
</evidence>